<dbReference type="AlphaFoldDB" id="A3HTN6"/>
<protein>
    <submittedName>
        <fullName evidence="1">Uncharacterized protein</fullName>
    </submittedName>
</protein>
<organism evidence="1 2">
    <name type="scientific">Algoriphagus machipongonensis</name>
    <dbReference type="NCBI Taxonomy" id="388413"/>
    <lineage>
        <taxon>Bacteria</taxon>
        <taxon>Pseudomonadati</taxon>
        <taxon>Bacteroidota</taxon>
        <taxon>Cytophagia</taxon>
        <taxon>Cytophagales</taxon>
        <taxon>Cyclobacteriaceae</taxon>
        <taxon>Algoriphagus</taxon>
    </lineage>
</organism>
<dbReference type="EMBL" id="CM001023">
    <property type="protein sequence ID" value="EAZ83204.1"/>
    <property type="molecule type" value="Genomic_DNA"/>
</dbReference>
<reference evidence="1 2" key="1">
    <citation type="journal article" date="2011" name="J. Bacteriol.">
        <title>Complete genome sequence of Algoriphagus sp. PR1, bacterial prey of a colony-forming choanoflagellate.</title>
        <authorList>
            <person name="Alegado R.A."/>
            <person name="Ferriera S."/>
            <person name="Nusbaum C."/>
            <person name="Young S.K."/>
            <person name="Zeng Q."/>
            <person name="Imamovic A."/>
            <person name="Fairclough S.R."/>
            <person name="King N."/>
        </authorList>
    </citation>
    <scope>NUCLEOTIDE SEQUENCE [LARGE SCALE GENOMIC DNA]</scope>
    <source>
        <strain evidence="1 2">PR1</strain>
    </source>
</reference>
<evidence type="ECO:0000313" key="1">
    <source>
        <dbReference type="EMBL" id="EAZ83204.1"/>
    </source>
</evidence>
<dbReference type="HOGENOM" id="CLU_2128179_0_0_10"/>
<comment type="caution">
    <text evidence="1">The sequence shown here is derived from an EMBL/GenBank/DDBJ whole genome shotgun (WGS) entry which is preliminary data.</text>
</comment>
<dbReference type="EMBL" id="AAXU02000001">
    <property type="protein sequence ID" value="EAZ83204.1"/>
    <property type="molecule type" value="Genomic_DNA"/>
</dbReference>
<accession>A3HTN6</accession>
<sequence>MKLFYITGVIFTLPIFSGFSQEFNKKFHLGKPMNEYNIKNINPFQDQSPYAQFKSFQELNKGVIPLDREIKFFKAPVLKPREMPIARLESNDPMPIKHFDSAMEYTLLIKPSK</sequence>
<dbReference type="STRING" id="388413.ALPR1_13325"/>
<name>A3HTN6_9BACT</name>
<proteinExistence type="predicted"/>
<keyword evidence="2" id="KW-1185">Reference proteome</keyword>
<evidence type="ECO:0000313" key="2">
    <source>
        <dbReference type="Proteomes" id="UP000003919"/>
    </source>
</evidence>
<dbReference type="Proteomes" id="UP000003919">
    <property type="component" value="Chromosome"/>
</dbReference>
<gene>
    <name evidence="1" type="ORF">ALPR1_13325</name>
</gene>